<keyword evidence="4" id="KW-0808">Transferase</keyword>
<dbReference type="EMBL" id="JABFJV010000026">
    <property type="protein sequence ID" value="NOK32974.1"/>
    <property type="molecule type" value="Genomic_DNA"/>
</dbReference>
<accession>A0A7Y4KHS9</accession>
<dbReference type="AlphaFoldDB" id="A0A7Y4KHS9"/>
<gene>
    <name evidence="4" type="ORF">HMI49_07160</name>
</gene>
<dbReference type="SUPFAM" id="SSF52833">
    <property type="entry name" value="Thioredoxin-like"/>
    <property type="match status" value="1"/>
</dbReference>
<dbReference type="SFLD" id="SFLDG01150">
    <property type="entry name" value="Main.1:_Beta-like"/>
    <property type="match status" value="1"/>
</dbReference>
<dbReference type="PANTHER" id="PTHR44051">
    <property type="entry name" value="GLUTATHIONE S-TRANSFERASE-RELATED"/>
    <property type="match status" value="1"/>
</dbReference>
<organism evidence="4 5">
    <name type="scientific">Corallococcus exercitus</name>
    <dbReference type="NCBI Taxonomy" id="2316736"/>
    <lineage>
        <taxon>Bacteria</taxon>
        <taxon>Pseudomonadati</taxon>
        <taxon>Myxococcota</taxon>
        <taxon>Myxococcia</taxon>
        <taxon>Myxococcales</taxon>
        <taxon>Cystobacterineae</taxon>
        <taxon>Myxococcaceae</taxon>
        <taxon>Corallococcus</taxon>
    </lineage>
</organism>
<reference evidence="4 5" key="1">
    <citation type="submission" date="2020-05" db="EMBL/GenBank/DDBJ databases">
        <authorList>
            <person name="Whitworth D."/>
        </authorList>
    </citation>
    <scope>NUCLEOTIDE SEQUENCE [LARGE SCALE GENOMIC DNA]</scope>
    <source>
        <strain evidence="4 5">AB043B</strain>
    </source>
</reference>
<protein>
    <submittedName>
        <fullName evidence="4">Glutathione S-transferase family protein</fullName>
    </submittedName>
</protein>
<dbReference type="Pfam" id="PF00043">
    <property type="entry name" value="GST_C"/>
    <property type="match status" value="1"/>
</dbReference>
<dbReference type="SUPFAM" id="SSF47616">
    <property type="entry name" value="GST C-terminal domain-like"/>
    <property type="match status" value="1"/>
</dbReference>
<sequence length="205" mass="22729">MKLYFAPRTRSTRPRWLLEELGVPYELVRVDLASGAHKHPDYLQHVHPLGVVPALEDGGQPVMESTAHLLHLADRFPEKGLAPAPGSLERAEYYQWISFAVTTLEPRVEAYFEHTQGLPEGQRVPALADRAVQRFTDAARVLEARLGGREFLVGSRFSAADVLMASLLAWAGMLGLTKDFAGLQAYTKHHLARPAAKRARADSPE</sequence>
<feature type="domain" description="GST C-terminal" evidence="3">
    <location>
        <begin position="86"/>
        <end position="205"/>
    </location>
</feature>
<dbReference type="InterPro" id="IPR004046">
    <property type="entry name" value="GST_C"/>
</dbReference>
<keyword evidence="5" id="KW-1185">Reference proteome</keyword>
<dbReference type="Gene3D" id="3.40.30.10">
    <property type="entry name" value="Glutaredoxin"/>
    <property type="match status" value="1"/>
</dbReference>
<evidence type="ECO:0000256" key="1">
    <source>
        <dbReference type="RuleBase" id="RU003494"/>
    </source>
</evidence>
<evidence type="ECO:0000259" key="2">
    <source>
        <dbReference type="PROSITE" id="PS50404"/>
    </source>
</evidence>
<evidence type="ECO:0000313" key="5">
    <source>
        <dbReference type="Proteomes" id="UP000563426"/>
    </source>
</evidence>
<dbReference type="CDD" id="cd03046">
    <property type="entry name" value="GST_N_GTT1_like"/>
    <property type="match status" value="1"/>
</dbReference>
<name>A0A7Y4KHS9_9BACT</name>
<dbReference type="RefSeq" id="WP_171433568.1">
    <property type="nucleotide sequence ID" value="NZ_JABFJV010000026.1"/>
</dbReference>
<dbReference type="SFLD" id="SFLDG00358">
    <property type="entry name" value="Main_(cytGST)"/>
    <property type="match status" value="1"/>
</dbReference>
<dbReference type="InterPro" id="IPR040079">
    <property type="entry name" value="Glutathione_S-Trfase"/>
</dbReference>
<dbReference type="InterPro" id="IPR036249">
    <property type="entry name" value="Thioredoxin-like_sf"/>
</dbReference>
<dbReference type="PROSITE" id="PS50405">
    <property type="entry name" value="GST_CTER"/>
    <property type="match status" value="1"/>
</dbReference>
<feature type="domain" description="GST N-terminal" evidence="2">
    <location>
        <begin position="1"/>
        <end position="80"/>
    </location>
</feature>
<dbReference type="Pfam" id="PF02798">
    <property type="entry name" value="GST_N"/>
    <property type="match status" value="1"/>
</dbReference>
<evidence type="ECO:0000313" key="4">
    <source>
        <dbReference type="EMBL" id="NOK32974.1"/>
    </source>
</evidence>
<dbReference type="GO" id="GO:0016740">
    <property type="term" value="F:transferase activity"/>
    <property type="evidence" value="ECO:0007669"/>
    <property type="project" value="UniProtKB-KW"/>
</dbReference>
<evidence type="ECO:0000259" key="3">
    <source>
        <dbReference type="PROSITE" id="PS50405"/>
    </source>
</evidence>
<comment type="similarity">
    <text evidence="1">Belongs to the GST superfamily.</text>
</comment>
<dbReference type="Gene3D" id="1.20.1050.10">
    <property type="match status" value="1"/>
</dbReference>
<dbReference type="PROSITE" id="PS50404">
    <property type="entry name" value="GST_NTER"/>
    <property type="match status" value="1"/>
</dbReference>
<dbReference type="PANTHER" id="PTHR44051:SF8">
    <property type="entry name" value="GLUTATHIONE S-TRANSFERASE GSTA"/>
    <property type="match status" value="1"/>
</dbReference>
<dbReference type="InterPro" id="IPR036282">
    <property type="entry name" value="Glutathione-S-Trfase_C_sf"/>
</dbReference>
<dbReference type="InterPro" id="IPR010987">
    <property type="entry name" value="Glutathione-S-Trfase_C-like"/>
</dbReference>
<dbReference type="CDD" id="cd03207">
    <property type="entry name" value="GST_C_8"/>
    <property type="match status" value="1"/>
</dbReference>
<dbReference type="InterPro" id="IPR004045">
    <property type="entry name" value="Glutathione_S-Trfase_N"/>
</dbReference>
<comment type="caution">
    <text evidence="4">The sequence shown here is derived from an EMBL/GenBank/DDBJ whole genome shotgun (WGS) entry which is preliminary data.</text>
</comment>
<proteinExistence type="inferred from homology"/>
<dbReference type="Proteomes" id="UP000563426">
    <property type="component" value="Unassembled WGS sequence"/>
</dbReference>
<dbReference type="SFLD" id="SFLDS00019">
    <property type="entry name" value="Glutathione_Transferase_(cytos"/>
    <property type="match status" value="1"/>
</dbReference>